<dbReference type="AlphaFoldDB" id="A0A0E9VNE6"/>
<sequence>MATGSTGRSLGARGGGLDLSLWSSASLRVFLSDTSSAGVRRNFCSL</sequence>
<name>A0A0E9VNE6_ANGAN</name>
<reference evidence="1" key="1">
    <citation type="submission" date="2014-11" db="EMBL/GenBank/DDBJ databases">
        <authorList>
            <person name="Amaro Gonzalez C."/>
        </authorList>
    </citation>
    <scope>NUCLEOTIDE SEQUENCE</scope>
</reference>
<accession>A0A0E9VNE6</accession>
<organism evidence="1">
    <name type="scientific">Anguilla anguilla</name>
    <name type="common">European freshwater eel</name>
    <name type="synonym">Muraena anguilla</name>
    <dbReference type="NCBI Taxonomy" id="7936"/>
    <lineage>
        <taxon>Eukaryota</taxon>
        <taxon>Metazoa</taxon>
        <taxon>Chordata</taxon>
        <taxon>Craniata</taxon>
        <taxon>Vertebrata</taxon>
        <taxon>Euteleostomi</taxon>
        <taxon>Actinopterygii</taxon>
        <taxon>Neopterygii</taxon>
        <taxon>Teleostei</taxon>
        <taxon>Anguilliformes</taxon>
        <taxon>Anguillidae</taxon>
        <taxon>Anguilla</taxon>
    </lineage>
</organism>
<protein>
    <submittedName>
        <fullName evidence="1">Uncharacterized protein</fullName>
    </submittedName>
</protein>
<dbReference type="EMBL" id="GBXM01028985">
    <property type="protein sequence ID" value="JAH79592.1"/>
    <property type="molecule type" value="Transcribed_RNA"/>
</dbReference>
<proteinExistence type="predicted"/>
<evidence type="ECO:0000313" key="1">
    <source>
        <dbReference type="EMBL" id="JAH79592.1"/>
    </source>
</evidence>
<reference evidence="1" key="2">
    <citation type="journal article" date="2015" name="Fish Shellfish Immunol.">
        <title>Early steps in the European eel (Anguilla anguilla)-Vibrio vulnificus interaction in the gills: Role of the RtxA13 toxin.</title>
        <authorList>
            <person name="Callol A."/>
            <person name="Pajuelo D."/>
            <person name="Ebbesson L."/>
            <person name="Teles M."/>
            <person name="MacKenzie S."/>
            <person name="Amaro C."/>
        </authorList>
    </citation>
    <scope>NUCLEOTIDE SEQUENCE</scope>
</reference>